<evidence type="ECO:0000313" key="11">
    <source>
        <dbReference type="Proteomes" id="UP001064489"/>
    </source>
</evidence>
<keyword evidence="4" id="KW-0762">Sugar transport</keyword>
<keyword evidence="5 9" id="KW-0812">Transmembrane</keyword>
<dbReference type="PANTHER" id="PTHR10791:SF28">
    <property type="entry name" value="BIDIRECTIONAL SUGAR TRANSPORTER SWEET3"/>
    <property type="match status" value="1"/>
</dbReference>
<evidence type="ECO:0000256" key="3">
    <source>
        <dbReference type="ARBA" id="ARBA00022448"/>
    </source>
</evidence>
<sequence>MEEARIFVVSGILHGFFVKDFVSIEHVNIIYDIRSKLRLLGNIEVIFNSRATNSFADMLAKKGSSMNGDFVMKVAIMLVPVIILFCTTTIISAFVFHDHYHRKLFEGTIGLVAAVTMYGSPLVAVRQVIRTKSVEFMPFYLSLFSFLSSLLWMIYGLLSHEWFIASANMASTPLGLLQLIIYFIYRKKGIMEEPNKWDIEQNEEKSKQLQLVTGNNILMTRVD</sequence>
<evidence type="ECO:0000256" key="9">
    <source>
        <dbReference type="SAM" id="Phobius"/>
    </source>
</evidence>
<evidence type="ECO:0000256" key="4">
    <source>
        <dbReference type="ARBA" id="ARBA00022597"/>
    </source>
</evidence>
<dbReference type="EMBL" id="JAJSOW010000106">
    <property type="protein sequence ID" value="KAI9161858.1"/>
    <property type="molecule type" value="Genomic_DNA"/>
</dbReference>
<dbReference type="GO" id="GO:0051260">
    <property type="term" value="P:protein homooligomerization"/>
    <property type="evidence" value="ECO:0007669"/>
    <property type="project" value="UniProtKB-ARBA"/>
</dbReference>
<dbReference type="Gene3D" id="1.20.1280.290">
    <property type="match status" value="1"/>
</dbReference>
<dbReference type="GO" id="GO:0012505">
    <property type="term" value="C:endomembrane system"/>
    <property type="evidence" value="ECO:0007669"/>
    <property type="project" value="UniProtKB-SubCell"/>
</dbReference>
<comment type="similarity">
    <text evidence="2">Belongs to the SWEET sugar transporter family.</text>
</comment>
<keyword evidence="11" id="KW-1185">Reference proteome</keyword>
<keyword evidence="3" id="KW-0813">Transport</keyword>
<keyword evidence="6" id="KW-0677">Repeat</keyword>
<dbReference type="AlphaFoldDB" id="A0AAD5IFF1"/>
<evidence type="ECO:0008006" key="12">
    <source>
        <dbReference type="Google" id="ProtNLM"/>
    </source>
</evidence>
<evidence type="ECO:0000313" key="10">
    <source>
        <dbReference type="EMBL" id="KAI9161858.1"/>
    </source>
</evidence>
<evidence type="ECO:0000256" key="2">
    <source>
        <dbReference type="ARBA" id="ARBA00007809"/>
    </source>
</evidence>
<dbReference type="Pfam" id="PF03083">
    <property type="entry name" value="MtN3_slv"/>
    <property type="match status" value="1"/>
</dbReference>
<evidence type="ECO:0000256" key="1">
    <source>
        <dbReference type="ARBA" id="ARBA00004127"/>
    </source>
</evidence>
<protein>
    <recommendedName>
        <fullName evidence="12">Bidirectional sugar transporter SWEET</fullName>
    </recommendedName>
</protein>
<dbReference type="FunFam" id="1.20.1280.290:FF:000002">
    <property type="entry name" value="Bidirectional sugar transporter SWEET"/>
    <property type="match status" value="1"/>
</dbReference>
<comment type="subcellular location">
    <subcellularLocation>
        <location evidence="1">Endomembrane system</location>
        <topology evidence="1">Multi-pass membrane protein</topology>
    </subcellularLocation>
</comment>
<evidence type="ECO:0000256" key="5">
    <source>
        <dbReference type="ARBA" id="ARBA00022692"/>
    </source>
</evidence>
<dbReference type="Proteomes" id="UP001064489">
    <property type="component" value="Chromosome 2"/>
</dbReference>
<reference evidence="10" key="2">
    <citation type="submission" date="2023-02" db="EMBL/GenBank/DDBJ databases">
        <authorList>
            <person name="Swenson N.G."/>
            <person name="Wegrzyn J.L."/>
            <person name="Mcevoy S.L."/>
        </authorList>
    </citation>
    <scope>NUCLEOTIDE SEQUENCE</scope>
    <source>
        <strain evidence="10">91603</strain>
        <tissue evidence="10">Leaf</tissue>
    </source>
</reference>
<gene>
    <name evidence="10" type="ORF">LWI28_021374</name>
</gene>
<reference evidence="10" key="1">
    <citation type="journal article" date="2022" name="Plant J.">
        <title>Strategies of tolerance reflected in two North American maple genomes.</title>
        <authorList>
            <person name="McEvoy S.L."/>
            <person name="Sezen U.U."/>
            <person name="Trouern-Trend A."/>
            <person name="McMahon S.M."/>
            <person name="Schaberg P.G."/>
            <person name="Yang J."/>
            <person name="Wegrzyn J.L."/>
            <person name="Swenson N.G."/>
        </authorList>
    </citation>
    <scope>NUCLEOTIDE SEQUENCE</scope>
    <source>
        <strain evidence="10">91603</strain>
    </source>
</reference>
<dbReference type="GO" id="GO:0016020">
    <property type="term" value="C:membrane"/>
    <property type="evidence" value="ECO:0007669"/>
    <property type="project" value="InterPro"/>
</dbReference>
<comment type="caution">
    <text evidence="10">The sequence shown here is derived from an EMBL/GenBank/DDBJ whole genome shotgun (WGS) entry which is preliminary data.</text>
</comment>
<evidence type="ECO:0000256" key="6">
    <source>
        <dbReference type="ARBA" id="ARBA00022737"/>
    </source>
</evidence>
<dbReference type="PANTHER" id="PTHR10791">
    <property type="entry name" value="RAG1-ACTIVATING PROTEIN 1"/>
    <property type="match status" value="1"/>
</dbReference>
<organism evidence="10 11">
    <name type="scientific">Acer negundo</name>
    <name type="common">Box elder</name>
    <dbReference type="NCBI Taxonomy" id="4023"/>
    <lineage>
        <taxon>Eukaryota</taxon>
        <taxon>Viridiplantae</taxon>
        <taxon>Streptophyta</taxon>
        <taxon>Embryophyta</taxon>
        <taxon>Tracheophyta</taxon>
        <taxon>Spermatophyta</taxon>
        <taxon>Magnoliopsida</taxon>
        <taxon>eudicotyledons</taxon>
        <taxon>Gunneridae</taxon>
        <taxon>Pentapetalae</taxon>
        <taxon>rosids</taxon>
        <taxon>malvids</taxon>
        <taxon>Sapindales</taxon>
        <taxon>Sapindaceae</taxon>
        <taxon>Hippocastanoideae</taxon>
        <taxon>Acereae</taxon>
        <taxon>Acer</taxon>
    </lineage>
</organism>
<feature type="transmembrane region" description="Helical" evidence="9">
    <location>
        <begin position="70"/>
        <end position="96"/>
    </location>
</feature>
<dbReference type="InterPro" id="IPR004316">
    <property type="entry name" value="SWEET_rpt"/>
</dbReference>
<evidence type="ECO:0000256" key="8">
    <source>
        <dbReference type="ARBA" id="ARBA00023136"/>
    </source>
</evidence>
<accession>A0AAD5IFF1</accession>
<dbReference type="InterPro" id="IPR047664">
    <property type="entry name" value="SWEET"/>
</dbReference>
<feature type="transmembrane region" description="Helical" evidence="9">
    <location>
        <begin position="137"/>
        <end position="158"/>
    </location>
</feature>
<proteinExistence type="inferred from homology"/>
<feature type="transmembrane region" description="Helical" evidence="9">
    <location>
        <begin position="108"/>
        <end position="125"/>
    </location>
</feature>
<name>A0AAD5IFF1_ACENE</name>
<keyword evidence="8 9" id="KW-0472">Membrane</keyword>
<dbReference type="GO" id="GO:0051119">
    <property type="term" value="F:sugar transmembrane transporter activity"/>
    <property type="evidence" value="ECO:0007669"/>
    <property type="project" value="InterPro"/>
</dbReference>
<keyword evidence="7 9" id="KW-1133">Transmembrane helix</keyword>
<feature type="transmembrane region" description="Helical" evidence="9">
    <location>
        <begin position="164"/>
        <end position="185"/>
    </location>
</feature>
<evidence type="ECO:0000256" key="7">
    <source>
        <dbReference type="ARBA" id="ARBA00022989"/>
    </source>
</evidence>